<dbReference type="SUPFAM" id="SSF110738">
    <property type="entry name" value="Glycerate kinase I"/>
    <property type="match status" value="1"/>
</dbReference>
<comment type="caution">
    <text evidence="1">The sequence shown here is derived from an EMBL/GenBank/DDBJ whole genome shotgun (WGS) entry which is preliminary data.</text>
</comment>
<dbReference type="EMBL" id="BARV01012557">
    <property type="protein sequence ID" value="GAI05096.1"/>
    <property type="molecule type" value="Genomic_DNA"/>
</dbReference>
<dbReference type="AlphaFoldDB" id="X1LGZ5"/>
<organism evidence="1">
    <name type="scientific">marine sediment metagenome</name>
    <dbReference type="NCBI Taxonomy" id="412755"/>
    <lineage>
        <taxon>unclassified sequences</taxon>
        <taxon>metagenomes</taxon>
        <taxon>ecological metagenomes</taxon>
    </lineage>
</organism>
<dbReference type="InterPro" id="IPR036129">
    <property type="entry name" value="Glycerate_kinase_sf"/>
</dbReference>
<accession>X1LGZ5</accession>
<dbReference type="PANTHER" id="PTHR21599">
    <property type="entry name" value="GLYCERATE KINASE"/>
    <property type="match status" value="1"/>
</dbReference>
<dbReference type="GO" id="GO:0008887">
    <property type="term" value="F:glycerate kinase activity"/>
    <property type="evidence" value="ECO:0007669"/>
    <property type="project" value="InterPro"/>
</dbReference>
<feature type="non-terminal residue" evidence="1">
    <location>
        <position position="181"/>
    </location>
</feature>
<proteinExistence type="predicted"/>
<dbReference type="InterPro" id="IPR018193">
    <property type="entry name" value="Glyc_kinase_flavodox-like_fold"/>
</dbReference>
<reference evidence="1" key="1">
    <citation type="journal article" date="2014" name="Front. Microbiol.">
        <title>High frequency of phylogenetically diverse reductive dehalogenase-homologous genes in deep subseafloor sedimentary metagenomes.</title>
        <authorList>
            <person name="Kawai M."/>
            <person name="Futagami T."/>
            <person name="Toyoda A."/>
            <person name="Takaki Y."/>
            <person name="Nishi S."/>
            <person name="Hori S."/>
            <person name="Arai W."/>
            <person name="Tsubouchi T."/>
            <person name="Morono Y."/>
            <person name="Uchiyama I."/>
            <person name="Ito T."/>
            <person name="Fujiyama A."/>
            <person name="Inagaki F."/>
            <person name="Takami H."/>
        </authorList>
    </citation>
    <scope>NUCLEOTIDE SEQUENCE</scope>
    <source>
        <strain evidence="1">Expedition CK06-06</strain>
    </source>
</reference>
<protein>
    <recommendedName>
        <fullName evidence="2">Glycerate kinase</fullName>
    </recommendedName>
</protein>
<dbReference type="Gene3D" id="3.90.1510.10">
    <property type="entry name" value="Glycerate kinase, domain 2"/>
    <property type="match status" value="1"/>
</dbReference>
<gene>
    <name evidence="1" type="ORF">S06H3_23192</name>
</gene>
<dbReference type="NCBIfam" id="TIGR00045">
    <property type="entry name" value="glycerate kinase"/>
    <property type="match status" value="1"/>
</dbReference>
<name>X1LGZ5_9ZZZZ</name>
<sequence length="181" mass="19290">MRIVVAPTSFKGSIGVIDACIAIIRGIREVYPQVDITQFPLSDGGDGFLESLLFNCGGEFIDAVITDPHGRRRDTVCGLLKTGIGIVEMAKASGLALLSENEKNPLLTTSYGTGELINVLVKRGVKKIIVGVGGSATIDMGIGCMQAIGVRFLDDVGKDVGYGGREITRVKGIDRSHRWLI</sequence>
<dbReference type="Pfam" id="PF02595">
    <property type="entry name" value="Gly_kinase"/>
    <property type="match status" value="1"/>
</dbReference>
<dbReference type="GO" id="GO:0031388">
    <property type="term" value="P:organic acid phosphorylation"/>
    <property type="evidence" value="ECO:0007669"/>
    <property type="project" value="InterPro"/>
</dbReference>
<evidence type="ECO:0008006" key="2">
    <source>
        <dbReference type="Google" id="ProtNLM"/>
    </source>
</evidence>
<dbReference type="PANTHER" id="PTHR21599:SF0">
    <property type="entry name" value="GLYCERATE KINASE"/>
    <property type="match status" value="1"/>
</dbReference>
<evidence type="ECO:0000313" key="1">
    <source>
        <dbReference type="EMBL" id="GAI05096.1"/>
    </source>
</evidence>
<dbReference type="InterPro" id="IPR004381">
    <property type="entry name" value="Glycerate_kinase"/>
</dbReference>